<dbReference type="AlphaFoldDB" id="A0A2J0PE36"/>
<organism evidence="1">
    <name type="scientific">Enterobacter kobei</name>
    <dbReference type="NCBI Taxonomy" id="208224"/>
    <lineage>
        <taxon>Bacteria</taxon>
        <taxon>Pseudomonadati</taxon>
        <taxon>Pseudomonadota</taxon>
        <taxon>Gammaproteobacteria</taxon>
        <taxon>Enterobacterales</taxon>
        <taxon>Enterobacteriaceae</taxon>
        <taxon>Enterobacter</taxon>
        <taxon>Enterobacter cloacae complex</taxon>
    </lineage>
</organism>
<dbReference type="Proteomes" id="UP000230495">
    <property type="component" value="Unassembled WGS sequence"/>
</dbReference>
<comment type="caution">
    <text evidence="1">The sequence shown here is derived from an EMBL/GenBank/DDBJ whole genome shotgun (WGS) entry which is preliminary data.</text>
</comment>
<dbReference type="EMBL" id="NEEU01000028">
    <property type="protein sequence ID" value="PJD68112.1"/>
    <property type="molecule type" value="Genomic_DNA"/>
</dbReference>
<proteinExistence type="predicted"/>
<evidence type="ECO:0000313" key="2">
    <source>
        <dbReference type="Proteomes" id="UP000230495"/>
    </source>
</evidence>
<dbReference type="RefSeq" id="WP_022651024.1">
    <property type="nucleotide sequence ID" value="NZ_FJYB01000019.1"/>
</dbReference>
<protein>
    <submittedName>
        <fullName evidence="1">Uncharacterized protein</fullName>
    </submittedName>
</protein>
<sequence>MSELKLNAIDFISFAVAGNTFKLKANLIGPNDQFHSVNLDIAPDEIKNKTIGEIEKLAIQALRSA</sequence>
<accession>A0A2J0PE36</accession>
<reference evidence="1 2" key="1">
    <citation type="journal article" date="2017" name="J. Antimicrob. Chemother.">
        <title>Characterization of the population structure, drug resistance mechanisms and plasmids of the community-associated Enterobacter cloacae complex in China.</title>
        <authorList>
            <person name="Zhou K."/>
            <person name="Yu W."/>
            <person name="Cao X."/>
            <person name="Shen P."/>
            <person name="Lu H."/>
            <person name="Luo Q."/>
            <person name="Rossen J.W.A."/>
            <person name="Xiao Y."/>
        </authorList>
    </citation>
    <scope>NUCLEOTIDE SEQUENCE [LARGE SCALE GENOMIC DNA]</scope>
    <source>
        <strain evidence="1">ECC1097</strain>
    </source>
</reference>
<gene>
    <name evidence="1" type="ORF">B9Q37_23800</name>
</gene>
<evidence type="ECO:0000313" key="1">
    <source>
        <dbReference type="EMBL" id="PJD68112.1"/>
    </source>
</evidence>
<name>A0A2J0PE36_9ENTR</name>